<dbReference type="GO" id="GO:0046872">
    <property type="term" value="F:metal ion binding"/>
    <property type="evidence" value="ECO:0007669"/>
    <property type="project" value="UniProtKB-KW"/>
</dbReference>
<dbReference type="PANTHER" id="PTHR43181:SF1">
    <property type="entry name" value="2-C-METHYL-D-ERYTHRITOL 2,4-CYCLODIPHOSPHATE SYNTHASE, CHLOROPLASTIC"/>
    <property type="match status" value="1"/>
</dbReference>
<feature type="binding site" evidence="8">
    <location>
        <begin position="9"/>
        <end position="11"/>
    </location>
    <ligand>
        <name>4-CDP-2-C-methyl-D-erythritol 2-phosphate</name>
        <dbReference type="ChEBI" id="CHEBI:57919"/>
    </ligand>
</feature>
<dbReference type="NCBIfam" id="TIGR00151">
    <property type="entry name" value="ispF"/>
    <property type="match status" value="1"/>
</dbReference>
<dbReference type="InterPro" id="IPR036571">
    <property type="entry name" value="MECDP_synthase_sf"/>
</dbReference>
<dbReference type="GO" id="GO:0019288">
    <property type="term" value="P:isopentenyl diphosphate biosynthetic process, methylerythritol 4-phosphate pathway"/>
    <property type="evidence" value="ECO:0007669"/>
    <property type="project" value="UniProtKB-UniRule"/>
</dbReference>
<feature type="binding site" evidence="8">
    <location>
        <begin position="35"/>
        <end position="36"/>
    </location>
    <ligand>
        <name>4-CDP-2-C-methyl-D-erythritol 2-phosphate</name>
        <dbReference type="ChEBI" id="CHEBI:57919"/>
    </ligand>
</feature>
<dbReference type="EC" id="4.6.1.12" evidence="4 8"/>
<keyword evidence="5 8" id="KW-0479">Metal-binding</keyword>
<comment type="catalytic activity">
    <reaction evidence="1 8 9">
        <text>4-CDP-2-C-methyl-D-erythritol 2-phosphate = 2-C-methyl-D-erythritol 2,4-cyclic diphosphate + CMP</text>
        <dbReference type="Rhea" id="RHEA:23864"/>
        <dbReference type="ChEBI" id="CHEBI:57919"/>
        <dbReference type="ChEBI" id="CHEBI:58483"/>
        <dbReference type="ChEBI" id="CHEBI:60377"/>
        <dbReference type="EC" id="4.6.1.12"/>
    </reaction>
</comment>
<feature type="site" description="Transition state stabilizer" evidence="8">
    <location>
        <position position="35"/>
    </location>
</feature>
<accession>A0A1M6IRJ8</accession>
<sequence length="162" mass="17454">MIRVGSGFDVHQLVEGKKLILGGVEIPFEKGLLGHSDADVLLHAVKDALLGAAALGDIGRHFPDSDERYRGISSLKLLREVKIKLDEKGFRVNNLDATIIAQAPRMAPFIEAMRENIAQTLGIPLEDINIKATTTEKLGFTGRGEGIAAQAVATILSISDRD</sequence>
<evidence type="ECO:0000256" key="2">
    <source>
        <dbReference type="ARBA" id="ARBA00004709"/>
    </source>
</evidence>
<comment type="cofactor">
    <cofactor evidence="8">
        <name>a divalent metal cation</name>
        <dbReference type="ChEBI" id="CHEBI:60240"/>
    </cofactor>
    <text evidence="8">Binds 1 divalent metal cation per subunit.</text>
</comment>
<dbReference type="PANTHER" id="PTHR43181">
    <property type="entry name" value="2-C-METHYL-D-ERYTHRITOL 2,4-CYCLODIPHOSPHATE SYNTHASE, CHLOROPLASTIC"/>
    <property type="match status" value="1"/>
</dbReference>
<evidence type="ECO:0000256" key="4">
    <source>
        <dbReference type="ARBA" id="ARBA00012579"/>
    </source>
</evidence>
<dbReference type="EMBL" id="FQZV01000022">
    <property type="protein sequence ID" value="SHJ37101.1"/>
    <property type="molecule type" value="Genomic_DNA"/>
</dbReference>
<evidence type="ECO:0000313" key="11">
    <source>
        <dbReference type="EMBL" id="SHJ37101.1"/>
    </source>
</evidence>
<feature type="binding site" evidence="8">
    <location>
        <position position="9"/>
    </location>
    <ligand>
        <name>a divalent metal cation</name>
        <dbReference type="ChEBI" id="CHEBI:60240"/>
    </ligand>
</feature>
<evidence type="ECO:0000256" key="1">
    <source>
        <dbReference type="ARBA" id="ARBA00000200"/>
    </source>
</evidence>
<evidence type="ECO:0000256" key="9">
    <source>
        <dbReference type="RuleBase" id="RU004395"/>
    </source>
</evidence>
<feature type="binding site" evidence="8">
    <location>
        <begin position="133"/>
        <end position="136"/>
    </location>
    <ligand>
        <name>4-CDP-2-C-methyl-D-erythritol 2-phosphate</name>
        <dbReference type="ChEBI" id="CHEBI:57919"/>
    </ligand>
</feature>
<feature type="binding site" evidence="8">
    <location>
        <begin position="101"/>
        <end position="107"/>
    </location>
    <ligand>
        <name>4-CDP-2-C-methyl-D-erythritol 2-phosphate</name>
        <dbReference type="ChEBI" id="CHEBI:57919"/>
    </ligand>
</feature>
<feature type="binding site" evidence="8">
    <location>
        <position position="143"/>
    </location>
    <ligand>
        <name>4-CDP-2-C-methyl-D-erythritol 2-phosphate</name>
        <dbReference type="ChEBI" id="CHEBI:57919"/>
    </ligand>
</feature>
<dbReference type="UniPathway" id="UPA00056">
    <property type="reaction ID" value="UER00095"/>
</dbReference>
<dbReference type="STRING" id="1121919.SAMN02745975_01940"/>
<reference evidence="12" key="1">
    <citation type="submission" date="2016-11" db="EMBL/GenBank/DDBJ databases">
        <authorList>
            <person name="Varghese N."/>
            <person name="Submissions S."/>
        </authorList>
    </citation>
    <scope>NUCLEOTIDE SEQUENCE [LARGE SCALE GENOMIC DNA]</scope>
    <source>
        <strain evidence="12">DSM 17957</strain>
    </source>
</reference>
<dbReference type="FunFam" id="3.30.1330.50:FF:000001">
    <property type="entry name" value="2-C-methyl-D-erythritol 2,4-cyclodiphosphate synthase"/>
    <property type="match status" value="1"/>
</dbReference>
<feature type="binding site" evidence="8">
    <location>
        <position position="43"/>
    </location>
    <ligand>
        <name>a divalent metal cation</name>
        <dbReference type="ChEBI" id="CHEBI:60240"/>
    </ligand>
</feature>
<dbReference type="Proteomes" id="UP000184536">
    <property type="component" value="Unassembled WGS sequence"/>
</dbReference>
<protein>
    <recommendedName>
        <fullName evidence="4 8">2-C-methyl-D-erythritol 2,4-cyclodiphosphate synthase</fullName>
        <shortName evidence="8">MECDP-synthase</shortName>
        <shortName evidence="8">MECPP-synthase</shortName>
        <shortName evidence="8">MECPS</shortName>
        <ecNumber evidence="4 8">4.6.1.12</ecNumber>
    </recommendedName>
</protein>
<dbReference type="Pfam" id="PF02542">
    <property type="entry name" value="YgbB"/>
    <property type="match status" value="1"/>
</dbReference>
<dbReference type="InterPro" id="IPR020555">
    <property type="entry name" value="MECDP_synthase_CS"/>
</dbReference>
<keyword evidence="12" id="KW-1185">Reference proteome</keyword>
<dbReference type="GO" id="GO:0008685">
    <property type="term" value="F:2-C-methyl-D-erythritol 2,4-cyclodiphosphate synthase activity"/>
    <property type="evidence" value="ECO:0007669"/>
    <property type="project" value="UniProtKB-UniRule"/>
</dbReference>
<feature type="binding site" evidence="8">
    <location>
        <position position="11"/>
    </location>
    <ligand>
        <name>a divalent metal cation</name>
        <dbReference type="ChEBI" id="CHEBI:60240"/>
    </ligand>
</feature>
<comment type="function">
    <text evidence="8">Involved in the biosynthesis of isopentenyl diphosphate (IPP) and dimethylallyl diphosphate (DMAPP), two major building blocks of isoprenoid compounds. Catalyzes the conversion of 4-diphosphocytidyl-2-C-methyl-D-erythritol 2-phosphate (CDP-ME2P) to 2-C-methyl-D-erythritol 2,4-cyclodiphosphate (ME-CPP) with a corresponding release of cytidine 5-monophosphate (CMP).</text>
</comment>
<dbReference type="CDD" id="cd00554">
    <property type="entry name" value="MECDP_synthase"/>
    <property type="match status" value="1"/>
</dbReference>
<comment type="subunit">
    <text evidence="8">Homotrimer.</text>
</comment>
<evidence type="ECO:0000256" key="6">
    <source>
        <dbReference type="ARBA" id="ARBA00023229"/>
    </source>
</evidence>
<feature type="site" description="Transition state stabilizer" evidence="8">
    <location>
        <position position="134"/>
    </location>
</feature>
<name>A0A1M6IRJ8_9FIRM</name>
<feature type="binding site" evidence="8">
    <location>
        <begin position="57"/>
        <end position="59"/>
    </location>
    <ligand>
        <name>4-CDP-2-C-methyl-D-erythritol 2-phosphate</name>
        <dbReference type="ChEBI" id="CHEBI:57919"/>
    </ligand>
</feature>
<evidence type="ECO:0000256" key="3">
    <source>
        <dbReference type="ARBA" id="ARBA00008480"/>
    </source>
</evidence>
<organism evidence="11 12">
    <name type="scientific">Geosporobacter subterraneus DSM 17957</name>
    <dbReference type="NCBI Taxonomy" id="1121919"/>
    <lineage>
        <taxon>Bacteria</taxon>
        <taxon>Bacillati</taxon>
        <taxon>Bacillota</taxon>
        <taxon>Clostridia</taxon>
        <taxon>Peptostreptococcales</taxon>
        <taxon>Thermotaleaceae</taxon>
        <taxon>Geosporobacter</taxon>
    </lineage>
</organism>
<feature type="binding site" evidence="8">
    <location>
        <begin position="62"/>
        <end position="66"/>
    </location>
    <ligand>
        <name>4-CDP-2-C-methyl-D-erythritol 2-phosphate</name>
        <dbReference type="ChEBI" id="CHEBI:57919"/>
    </ligand>
</feature>
<dbReference type="Gene3D" id="3.30.1330.50">
    <property type="entry name" value="2-C-methyl-D-erythritol 2,4-cyclodiphosphate synthase"/>
    <property type="match status" value="1"/>
</dbReference>
<evidence type="ECO:0000259" key="10">
    <source>
        <dbReference type="Pfam" id="PF02542"/>
    </source>
</evidence>
<dbReference type="SUPFAM" id="SSF69765">
    <property type="entry name" value="IpsF-like"/>
    <property type="match status" value="1"/>
</dbReference>
<comment type="pathway">
    <text evidence="2 8">Isoprenoid biosynthesis; isopentenyl diphosphate biosynthesis via DXP pathway; isopentenyl diphosphate from 1-deoxy-D-xylulose 5-phosphate: step 4/6.</text>
</comment>
<feature type="domain" description="2-C-methyl-D-erythritol 2,4-cyclodiphosphate synthase" evidence="10">
    <location>
        <begin position="2"/>
        <end position="155"/>
    </location>
</feature>
<evidence type="ECO:0000256" key="8">
    <source>
        <dbReference type="HAMAP-Rule" id="MF_00107"/>
    </source>
</evidence>
<dbReference type="AlphaFoldDB" id="A0A1M6IRJ8"/>
<dbReference type="GO" id="GO:0016114">
    <property type="term" value="P:terpenoid biosynthetic process"/>
    <property type="evidence" value="ECO:0007669"/>
    <property type="project" value="InterPro"/>
</dbReference>
<proteinExistence type="inferred from homology"/>
<evidence type="ECO:0000313" key="12">
    <source>
        <dbReference type="Proteomes" id="UP000184536"/>
    </source>
</evidence>
<evidence type="ECO:0000256" key="5">
    <source>
        <dbReference type="ARBA" id="ARBA00022723"/>
    </source>
</evidence>
<dbReference type="PROSITE" id="PS01350">
    <property type="entry name" value="ISPF"/>
    <property type="match status" value="1"/>
</dbReference>
<dbReference type="InterPro" id="IPR003526">
    <property type="entry name" value="MECDP_synthase"/>
</dbReference>
<keyword evidence="7 8" id="KW-0456">Lyase</keyword>
<feature type="binding site" evidence="8">
    <location>
        <position position="140"/>
    </location>
    <ligand>
        <name>4-CDP-2-C-methyl-D-erythritol 2-phosphate</name>
        <dbReference type="ChEBI" id="CHEBI:57919"/>
    </ligand>
</feature>
<comment type="similarity">
    <text evidence="3 8 9">Belongs to the IspF family.</text>
</comment>
<evidence type="ECO:0000256" key="7">
    <source>
        <dbReference type="ARBA" id="ARBA00023239"/>
    </source>
</evidence>
<dbReference type="HAMAP" id="MF_00107">
    <property type="entry name" value="IspF"/>
    <property type="match status" value="1"/>
</dbReference>
<gene>
    <name evidence="8" type="primary">ispF</name>
    <name evidence="11" type="ORF">SAMN02745975_01940</name>
</gene>
<keyword evidence="6 8" id="KW-0414">Isoprene biosynthesis</keyword>